<dbReference type="Proteomes" id="UP001596289">
    <property type="component" value="Unassembled WGS sequence"/>
</dbReference>
<feature type="transmembrane region" description="Helical" evidence="9">
    <location>
        <begin position="12"/>
        <end position="29"/>
    </location>
</feature>
<feature type="transmembrane region" description="Helical" evidence="9">
    <location>
        <begin position="101"/>
        <end position="118"/>
    </location>
</feature>
<proteinExistence type="inferred from homology"/>
<keyword evidence="7 9" id="KW-1133">Transmembrane helix</keyword>
<name>A0ABW1RD59_9LACO</name>
<reference evidence="11" key="1">
    <citation type="journal article" date="2019" name="Int. J. Syst. Evol. Microbiol.">
        <title>The Global Catalogue of Microorganisms (GCM) 10K type strain sequencing project: providing services to taxonomists for standard genome sequencing and annotation.</title>
        <authorList>
            <consortium name="The Broad Institute Genomics Platform"/>
            <consortium name="The Broad Institute Genome Sequencing Center for Infectious Disease"/>
            <person name="Wu L."/>
            <person name="Ma J."/>
        </authorList>
    </citation>
    <scope>NUCLEOTIDE SEQUENCE [LARGE SCALE GENOMIC DNA]</scope>
    <source>
        <strain evidence="11">CCM 8904</strain>
    </source>
</reference>
<keyword evidence="4" id="KW-0762">Sugar transport</keyword>
<keyword evidence="6" id="KW-0769">Symport</keyword>
<organism evidence="10 11">
    <name type="scientific">Loigolactobacillus jiayinensis</name>
    <dbReference type="NCBI Taxonomy" id="2486016"/>
    <lineage>
        <taxon>Bacteria</taxon>
        <taxon>Bacillati</taxon>
        <taxon>Bacillota</taxon>
        <taxon>Bacilli</taxon>
        <taxon>Lactobacillales</taxon>
        <taxon>Lactobacillaceae</taxon>
        <taxon>Loigolactobacillus</taxon>
    </lineage>
</organism>
<keyword evidence="5 9" id="KW-0812">Transmembrane</keyword>
<feature type="transmembrane region" description="Helical" evidence="9">
    <location>
        <begin position="194"/>
        <end position="212"/>
    </location>
</feature>
<sequence>MQIKKSIEKIPGGMMVVPLFLGTLVNTLWPGVDKFYGGFTGSYLTGTSVILFIFFFSVGTTINLKQTSYIAKKGLSLLVTKVLVAATLGVTLNALLPKGGITSGLFTGLSVLAVIAAFNETNGGLYMALMTSLGRKEDAAGFPFISIESGPFMTMVTLGVAGIASFPWQALVSTLIPFVIGISLGSLDNSFRKMFGPVVPALVPFFAFTLGYSLNFGMIIRSGFVGVFMGFAVVLVSGATLAFVDRFFTKSDGVAGWAASSTAGAAVAVPYAIASTNGDFASTAASATAIVATSVLVSSILTPIVTMYFEKRARRKGLPIVPAKYRQRFETDATESTSVEVDLKAPQAETIKQAATVKK</sequence>
<protein>
    <submittedName>
        <fullName evidence="10">2-keto-3-deoxygluconate permease</fullName>
    </submittedName>
</protein>
<feature type="transmembrane region" description="Helical" evidence="9">
    <location>
        <begin position="285"/>
        <end position="309"/>
    </location>
</feature>
<dbReference type="EMBL" id="JBHSSL010000020">
    <property type="protein sequence ID" value="MFC6169564.1"/>
    <property type="molecule type" value="Genomic_DNA"/>
</dbReference>
<feature type="transmembrane region" description="Helical" evidence="9">
    <location>
        <begin position="170"/>
        <end position="187"/>
    </location>
</feature>
<feature type="transmembrane region" description="Helical" evidence="9">
    <location>
        <begin position="41"/>
        <end position="62"/>
    </location>
</feature>
<accession>A0ABW1RD59</accession>
<evidence type="ECO:0000256" key="4">
    <source>
        <dbReference type="ARBA" id="ARBA00022597"/>
    </source>
</evidence>
<keyword evidence="11" id="KW-1185">Reference proteome</keyword>
<dbReference type="Pfam" id="PF03812">
    <property type="entry name" value="KdgT"/>
    <property type="match status" value="1"/>
</dbReference>
<evidence type="ECO:0000313" key="11">
    <source>
        <dbReference type="Proteomes" id="UP001596289"/>
    </source>
</evidence>
<feature type="transmembrane region" description="Helical" evidence="9">
    <location>
        <begin position="74"/>
        <end position="95"/>
    </location>
</feature>
<feature type="transmembrane region" description="Helical" evidence="9">
    <location>
        <begin position="139"/>
        <end position="164"/>
    </location>
</feature>
<evidence type="ECO:0000256" key="8">
    <source>
        <dbReference type="ARBA" id="ARBA00023136"/>
    </source>
</evidence>
<feature type="transmembrane region" description="Helical" evidence="9">
    <location>
        <begin position="218"/>
        <end position="242"/>
    </location>
</feature>
<evidence type="ECO:0000256" key="3">
    <source>
        <dbReference type="ARBA" id="ARBA00022475"/>
    </source>
</evidence>
<evidence type="ECO:0000256" key="5">
    <source>
        <dbReference type="ARBA" id="ARBA00022692"/>
    </source>
</evidence>
<evidence type="ECO:0000256" key="6">
    <source>
        <dbReference type="ARBA" id="ARBA00022847"/>
    </source>
</evidence>
<evidence type="ECO:0000256" key="9">
    <source>
        <dbReference type="SAM" id="Phobius"/>
    </source>
</evidence>
<evidence type="ECO:0000313" key="10">
    <source>
        <dbReference type="EMBL" id="MFC6169564.1"/>
    </source>
</evidence>
<dbReference type="RefSeq" id="WP_125551373.1">
    <property type="nucleotide sequence ID" value="NZ_JBHSSL010000020.1"/>
</dbReference>
<evidence type="ECO:0000256" key="2">
    <source>
        <dbReference type="ARBA" id="ARBA00022448"/>
    </source>
</evidence>
<gene>
    <name evidence="10" type="ORF">ACFQGP_03100</name>
</gene>
<comment type="caution">
    <text evidence="10">The sequence shown here is derived from an EMBL/GenBank/DDBJ whole genome shotgun (WGS) entry which is preliminary data.</text>
</comment>
<feature type="transmembrane region" description="Helical" evidence="9">
    <location>
        <begin position="254"/>
        <end position="273"/>
    </location>
</feature>
<comment type="similarity">
    <text evidence="1">Belongs to the KdgT transporter family.</text>
</comment>
<keyword evidence="2" id="KW-0813">Transport</keyword>
<keyword evidence="3" id="KW-1003">Cell membrane</keyword>
<evidence type="ECO:0000256" key="1">
    <source>
        <dbReference type="ARBA" id="ARBA00006430"/>
    </source>
</evidence>
<evidence type="ECO:0000256" key="7">
    <source>
        <dbReference type="ARBA" id="ARBA00022989"/>
    </source>
</evidence>
<dbReference type="InterPro" id="IPR004684">
    <property type="entry name" value="2keto-3dGluconate_permease"/>
</dbReference>
<keyword evidence="8 9" id="KW-0472">Membrane</keyword>